<dbReference type="EMBL" id="CAXIEN010000071">
    <property type="protein sequence ID" value="CAL1273935.1"/>
    <property type="molecule type" value="Genomic_DNA"/>
</dbReference>
<accession>A0AAV1ZPZ1</accession>
<dbReference type="InterPro" id="IPR050645">
    <property type="entry name" value="Histidine_acid_phosphatase"/>
</dbReference>
<dbReference type="InterPro" id="IPR000560">
    <property type="entry name" value="His_Pase_clade-2"/>
</dbReference>
<evidence type="ECO:0000313" key="8">
    <source>
        <dbReference type="EMBL" id="CAL1273935.1"/>
    </source>
</evidence>
<evidence type="ECO:0000256" key="7">
    <source>
        <dbReference type="SAM" id="Phobius"/>
    </source>
</evidence>
<evidence type="ECO:0000256" key="3">
    <source>
        <dbReference type="ARBA" id="ARBA00022801"/>
    </source>
</evidence>
<evidence type="ECO:0000256" key="5">
    <source>
        <dbReference type="ARBA" id="ARBA00040357"/>
    </source>
</evidence>
<comment type="catalytic activity">
    <reaction evidence="4">
        <text>3-O-[beta-D-GlcA-(1-&gt;3)-beta-D-Gal-(1-&gt;3)-beta-D-Gal-(1-&gt;4)-beta-D-2-O-P-Xyl]-L-seryl-[protein] + H2O = 3-O-(beta-D-GlcA-(1-&gt;3)-beta-D-Gal-(1-&gt;3)-beta-D-Gal-(1-&gt;4)-beta-D-Xyl)-L-seryl-[protein] + phosphate</text>
        <dbReference type="Rhea" id="RHEA:56512"/>
        <dbReference type="Rhea" id="RHEA-COMP:12573"/>
        <dbReference type="Rhea" id="RHEA-COMP:14559"/>
        <dbReference type="ChEBI" id="CHEBI:15377"/>
        <dbReference type="ChEBI" id="CHEBI:43474"/>
        <dbReference type="ChEBI" id="CHEBI:132093"/>
        <dbReference type="ChEBI" id="CHEBI:140495"/>
    </reaction>
</comment>
<keyword evidence="7" id="KW-1133">Transmembrane helix</keyword>
<dbReference type="PROSITE" id="PS00616">
    <property type="entry name" value="HIS_ACID_PHOSPHAT_1"/>
    <property type="match status" value="1"/>
</dbReference>
<dbReference type="PANTHER" id="PTHR11567">
    <property type="entry name" value="ACID PHOSPHATASE-RELATED"/>
    <property type="match status" value="1"/>
</dbReference>
<evidence type="ECO:0000256" key="2">
    <source>
        <dbReference type="ARBA" id="ARBA00005375"/>
    </source>
</evidence>
<reference evidence="8 9" key="1">
    <citation type="submission" date="2024-04" db="EMBL/GenBank/DDBJ databases">
        <authorList>
            <person name="Rising A."/>
            <person name="Reimegard J."/>
            <person name="Sonavane S."/>
            <person name="Akerstrom W."/>
            <person name="Nylinder S."/>
            <person name="Hedman E."/>
            <person name="Kallberg Y."/>
        </authorList>
    </citation>
    <scope>NUCLEOTIDE SEQUENCE [LARGE SCALE GENOMIC DNA]</scope>
</reference>
<evidence type="ECO:0000256" key="6">
    <source>
        <dbReference type="ARBA" id="ARBA00041499"/>
    </source>
</evidence>
<dbReference type="InterPro" id="IPR029033">
    <property type="entry name" value="His_PPase_superfam"/>
</dbReference>
<keyword evidence="7" id="KW-0812">Transmembrane</keyword>
<evidence type="ECO:0000256" key="1">
    <source>
        <dbReference type="ARBA" id="ARBA00000032"/>
    </source>
</evidence>
<dbReference type="CDD" id="cd07061">
    <property type="entry name" value="HP_HAP_like"/>
    <property type="match status" value="1"/>
</dbReference>
<dbReference type="Pfam" id="PF00328">
    <property type="entry name" value="His_Phos_2"/>
    <property type="match status" value="1"/>
</dbReference>
<proteinExistence type="inferred from homology"/>
<comment type="catalytic activity">
    <reaction evidence="1">
        <text>a phosphate monoester + H2O = an alcohol + phosphate</text>
        <dbReference type="Rhea" id="RHEA:15017"/>
        <dbReference type="ChEBI" id="CHEBI:15377"/>
        <dbReference type="ChEBI" id="CHEBI:30879"/>
        <dbReference type="ChEBI" id="CHEBI:43474"/>
        <dbReference type="ChEBI" id="CHEBI:67140"/>
        <dbReference type="EC" id="3.1.3.2"/>
    </reaction>
</comment>
<dbReference type="GO" id="GO:0003993">
    <property type="term" value="F:acid phosphatase activity"/>
    <property type="evidence" value="ECO:0007669"/>
    <property type="project" value="UniProtKB-EC"/>
</dbReference>
<sequence length="522" mass="59607">MIDNKFAVMKFITRHKLLFGCLIIAWIIGMIFTVFLISRSTHTRMKVPKMSHPLIHPLQHNRLPPASSFKMVKALRYCNPPNDITQGQEGKSPVNGTLEFVAVMTRHGDRSPLRPIRNQSIINCGTQSTPLLQKYMKTLKYLRGSSKHLTAFAMFPLQPDEKTCTPKQMTLLGAHQLLMVGQALHKAYIEGHGLLGKNWTSDHIKLYSTVFSRTFQSAVAFLFTFLPTFNVSNIRIIPSRDDRFCMTDYYCRCPLADHLENLKIKKKRRLMQAHPAVLHLMQKLNPIVKQDPNHSNIFDPFEMFDCMMGYVCHGSHLPCIPGTNECITFEHVRNLIAYMDWVGRQFVRDSSNTKAGMLNMHGFLNHLLSNMKAYMSGKEATRFILYSGHDITIEPLAAALGIDDGNLIPYASRIVFELYSHSVNSKLKYVLKILYNGKDVTKYTTFCKSFFKESLKSSNPSDYGICPFESFQKFIEEFVTNVGASSFQALCNTVQPISQKPTTHYGISEIIEILRYMQTLKE</sequence>
<gene>
    <name evidence="8" type="ORF">LARSCL_LOCUS7179</name>
</gene>
<keyword evidence="9" id="KW-1185">Reference proteome</keyword>
<keyword evidence="7" id="KW-0472">Membrane</keyword>
<dbReference type="GO" id="GO:0005794">
    <property type="term" value="C:Golgi apparatus"/>
    <property type="evidence" value="ECO:0007669"/>
    <property type="project" value="TreeGrafter"/>
</dbReference>
<protein>
    <recommendedName>
        <fullName evidence="5">2-phosphoxylose phosphatase 1</fullName>
    </recommendedName>
    <alternativeName>
        <fullName evidence="6">Acid phosphatase-like protein 2</fullName>
    </alternativeName>
</protein>
<keyword evidence="3" id="KW-0378">Hydrolase</keyword>
<dbReference type="PANTHER" id="PTHR11567:SF110">
    <property type="entry name" value="2-PHOSPHOXYLOSE PHOSPHATASE 1"/>
    <property type="match status" value="1"/>
</dbReference>
<dbReference type="GO" id="GO:0006024">
    <property type="term" value="P:glycosaminoglycan biosynthetic process"/>
    <property type="evidence" value="ECO:0007669"/>
    <property type="project" value="TreeGrafter"/>
</dbReference>
<feature type="transmembrane region" description="Helical" evidence="7">
    <location>
        <begin position="17"/>
        <end position="37"/>
    </location>
</feature>
<evidence type="ECO:0000313" key="9">
    <source>
        <dbReference type="Proteomes" id="UP001497382"/>
    </source>
</evidence>
<name>A0AAV1ZPZ1_9ARAC</name>
<dbReference type="InterPro" id="IPR033379">
    <property type="entry name" value="Acid_Pase_AS"/>
</dbReference>
<dbReference type="Gene3D" id="3.40.50.1240">
    <property type="entry name" value="Phosphoglycerate mutase-like"/>
    <property type="match status" value="1"/>
</dbReference>
<organism evidence="8 9">
    <name type="scientific">Larinioides sclopetarius</name>
    <dbReference type="NCBI Taxonomy" id="280406"/>
    <lineage>
        <taxon>Eukaryota</taxon>
        <taxon>Metazoa</taxon>
        <taxon>Ecdysozoa</taxon>
        <taxon>Arthropoda</taxon>
        <taxon>Chelicerata</taxon>
        <taxon>Arachnida</taxon>
        <taxon>Araneae</taxon>
        <taxon>Araneomorphae</taxon>
        <taxon>Entelegynae</taxon>
        <taxon>Araneoidea</taxon>
        <taxon>Araneidae</taxon>
        <taxon>Larinioides</taxon>
    </lineage>
</organism>
<evidence type="ECO:0000256" key="4">
    <source>
        <dbReference type="ARBA" id="ARBA00036311"/>
    </source>
</evidence>
<comment type="similarity">
    <text evidence="2">Belongs to the histidine acid phosphatase family.</text>
</comment>
<dbReference type="AlphaFoldDB" id="A0AAV1ZPZ1"/>
<comment type="caution">
    <text evidence="8">The sequence shown here is derived from an EMBL/GenBank/DDBJ whole genome shotgun (WGS) entry which is preliminary data.</text>
</comment>
<dbReference type="Proteomes" id="UP001497382">
    <property type="component" value="Unassembled WGS sequence"/>
</dbReference>
<dbReference type="SUPFAM" id="SSF53254">
    <property type="entry name" value="Phosphoglycerate mutase-like"/>
    <property type="match status" value="1"/>
</dbReference>
<dbReference type="GO" id="GO:0050650">
    <property type="term" value="P:chondroitin sulfate proteoglycan biosynthetic process"/>
    <property type="evidence" value="ECO:0007669"/>
    <property type="project" value="TreeGrafter"/>
</dbReference>